<feature type="domain" description="DUF6534" evidence="3">
    <location>
        <begin position="173"/>
        <end position="259"/>
    </location>
</feature>
<sequence length="325" mass="35789">MSDLNSTLGAALLGCLAAAIFYGVTSVQTLIYFQGELRDGWKFKSGIFALWVLDTTHMAFTAHAIYYYLIVNFGNLVALEAPIWHVTSGMQINIYITITSDLIVRGYFARRVSILCGRQRPFLKRSLPVLIAVLAVLVYIPGLGYASRALQLRTFERINEVSTYLYVSFVATVAADSTIAISLCALLFHSRTGIKKTDSILRILMAYSINTGLLTSVAALACLITYALWPQKFIFIGFYFVLSKLYVNSLLASLNARSSLREKNISYSTPGIDVGPALTTLHFSMQDRSLPSSYGTATKDESGPKGLNTCDVDQGQHHRSEDNTG</sequence>
<dbReference type="Proteomes" id="UP000567179">
    <property type="component" value="Unassembled WGS sequence"/>
</dbReference>
<accession>A0A8H5BAV3</accession>
<feature type="transmembrane region" description="Helical" evidence="2">
    <location>
        <begin position="90"/>
        <end position="108"/>
    </location>
</feature>
<evidence type="ECO:0000313" key="5">
    <source>
        <dbReference type="Proteomes" id="UP000567179"/>
    </source>
</evidence>
<protein>
    <recommendedName>
        <fullName evidence="3">DUF6534 domain-containing protein</fullName>
    </recommendedName>
</protein>
<keyword evidence="2" id="KW-1133">Transmembrane helix</keyword>
<evidence type="ECO:0000256" key="2">
    <source>
        <dbReference type="SAM" id="Phobius"/>
    </source>
</evidence>
<feature type="region of interest" description="Disordered" evidence="1">
    <location>
        <begin position="290"/>
        <end position="325"/>
    </location>
</feature>
<feature type="transmembrane region" description="Helical" evidence="2">
    <location>
        <begin position="233"/>
        <end position="254"/>
    </location>
</feature>
<gene>
    <name evidence="4" type="ORF">D9619_008602</name>
</gene>
<comment type="caution">
    <text evidence="4">The sequence shown here is derived from an EMBL/GenBank/DDBJ whole genome shotgun (WGS) entry which is preliminary data.</text>
</comment>
<feature type="transmembrane region" description="Helical" evidence="2">
    <location>
        <begin position="129"/>
        <end position="146"/>
    </location>
</feature>
<dbReference type="PANTHER" id="PTHR40465:SF1">
    <property type="entry name" value="DUF6534 DOMAIN-CONTAINING PROTEIN"/>
    <property type="match status" value="1"/>
</dbReference>
<feature type="compositionally biased region" description="Basic and acidic residues" evidence="1">
    <location>
        <begin position="314"/>
        <end position="325"/>
    </location>
</feature>
<dbReference type="Pfam" id="PF20152">
    <property type="entry name" value="DUF6534"/>
    <property type="match status" value="1"/>
</dbReference>
<feature type="transmembrane region" description="Helical" evidence="2">
    <location>
        <begin position="200"/>
        <end position="227"/>
    </location>
</feature>
<name>A0A8H5BAV3_9AGAR</name>
<evidence type="ECO:0000313" key="4">
    <source>
        <dbReference type="EMBL" id="KAF5319713.1"/>
    </source>
</evidence>
<keyword evidence="2" id="KW-0812">Transmembrane</keyword>
<feature type="transmembrane region" description="Helical" evidence="2">
    <location>
        <begin position="45"/>
        <end position="70"/>
    </location>
</feature>
<organism evidence="4 5">
    <name type="scientific">Psilocybe cf. subviscida</name>
    <dbReference type="NCBI Taxonomy" id="2480587"/>
    <lineage>
        <taxon>Eukaryota</taxon>
        <taxon>Fungi</taxon>
        <taxon>Dikarya</taxon>
        <taxon>Basidiomycota</taxon>
        <taxon>Agaricomycotina</taxon>
        <taxon>Agaricomycetes</taxon>
        <taxon>Agaricomycetidae</taxon>
        <taxon>Agaricales</taxon>
        <taxon>Agaricineae</taxon>
        <taxon>Strophariaceae</taxon>
        <taxon>Psilocybe</taxon>
    </lineage>
</organism>
<dbReference type="InterPro" id="IPR045339">
    <property type="entry name" value="DUF6534"/>
</dbReference>
<dbReference type="OrthoDB" id="2535105at2759"/>
<evidence type="ECO:0000256" key="1">
    <source>
        <dbReference type="SAM" id="MobiDB-lite"/>
    </source>
</evidence>
<dbReference type="PANTHER" id="PTHR40465">
    <property type="entry name" value="CHROMOSOME 1, WHOLE GENOME SHOTGUN SEQUENCE"/>
    <property type="match status" value="1"/>
</dbReference>
<reference evidence="4 5" key="1">
    <citation type="journal article" date="2020" name="ISME J.">
        <title>Uncovering the hidden diversity of litter-decomposition mechanisms in mushroom-forming fungi.</title>
        <authorList>
            <person name="Floudas D."/>
            <person name="Bentzer J."/>
            <person name="Ahren D."/>
            <person name="Johansson T."/>
            <person name="Persson P."/>
            <person name="Tunlid A."/>
        </authorList>
    </citation>
    <scope>NUCLEOTIDE SEQUENCE [LARGE SCALE GENOMIC DNA]</scope>
    <source>
        <strain evidence="4 5">CBS 101986</strain>
    </source>
</reference>
<dbReference type="AlphaFoldDB" id="A0A8H5BAV3"/>
<keyword evidence="2" id="KW-0472">Membrane</keyword>
<dbReference type="EMBL" id="JAACJJ010000029">
    <property type="protein sequence ID" value="KAF5319713.1"/>
    <property type="molecule type" value="Genomic_DNA"/>
</dbReference>
<keyword evidence="5" id="KW-1185">Reference proteome</keyword>
<feature type="transmembrane region" description="Helical" evidence="2">
    <location>
        <begin position="6"/>
        <end position="33"/>
    </location>
</feature>
<evidence type="ECO:0000259" key="3">
    <source>
        <dbReference type="Pfam" id="PF20152"/>
    </source>
</evidence>
<proteinExistence type="predicted"/>
<feature type="transmembrane region" description="Helical" evidence="2">
    <location>
        <begin position="166"/>
        <end position="188"/>
    </location>
</feature>